<keyword evidence="4" id="KW-0521">NADP</keyword>
<feature type="region of interest" description="Disordered" evidence="13">
    <location>
        <begin position="1"/>
        <end position="21"/>
    </location>
</feature>
<dbReference type="InterPro" id="IPR036291">
    <property type="entry name" value="NAD(P)-bd_dom_sf"/>
</dbReference>
<evidence type="ECO:0000256" key="11">
    <source>
        <dbReference type="ARBA" id="ARBA00082544"/>
    </source>
</evidence>
<organism evidence="14">
    <name type="scientific">Oppiella nova</name>
    <dbReference type="NCBI Taxonomy" id="334625"/>
    <lineage>
        <taxon>Eukaryota</taxon>
        <taxon>Metazoa</taxon>
        <taxon>Ecdysozoa</taxon>
        <taxon>Arthropoda</taxon>
        <taxon>Chelicerata</taxon>
        <taxon>Arachnida</taxon>
        <taxon>Acari</taxon>
        <taxon>Acariformes</taxon>
        <taxon>Sarcoptiformes</taxon>
        <taxon>Oribatida</taxon>
        <taxon>Brachypylina</taxon>
        <taxon>Oppioidea</taxon>
        <taxon>Oppiidae</taxon>
        <taxon>Oppiella</taxon>
    </lineage>
</organism>
<dbReference type="InterPro" id="IPR002347">
    <property type="entry name" value="SDR_fam"/>
</dbReference>
<dbReference type="PRINTS" id="PR00080">
    <property type="entry name" value="SDRFAMILY"/>
</dbReference>
<dbReference type="PRINTS" id="PR00081">
    <property type="entry name" value="GDHRDH"/>
</dbReference>
<dbReference type="EMBL" id="OC918512">
    <property type="protein sequence ID" value="CAD7649549.1"/>
    <property type="molecule type" value="Genomic_DNA"/>
</dbReference>
<keyword evidence="5" id="KW-1133">Transmembrane helix</keyword>
<comment type="similarity">
    <text evidence="2 12">Belongs to the short-chain dehydrogenases/reductases (SDR) family.</text>
</comment>
<dbReference type="Proteomes" id="UP000728032">
    <property type="component" value="Unassembled WGS sequence"/>
</dbReference>
<dbReference type="GO" id="GO:0052650">
    <property type="term" value="F:all-trans-retinol dehydrogenase (NADP+) activity"/>
    <property type="evidence" value="ECO:0007669"/>
    <property type="project" value="UniProtKB-ARBA"/>
</dbReference>
<name>A0A7R9LXJ0_9ACAR</name>
<dbReference type="Gene3D" id="3.40.50.720">
    <property type="entry name" value="NAD(P)-binding Rossmann-like Domain"/>
    <property type="match status" value="1"/>
</dbReference>
<dbReference type="FunFam" id="3.40.50.720:FF:000131">
    <property type="entry name" value="Short-chain dehydrogenase/reductase 3"/>
    <property type="match status" value="1"/>
</dbReference>
<evidence type="ECO:0000256" key="4">
    <source>
        <dbReference type="ARBA" id="ARBA00022857"/>
    </source>
</evidence>
<feature type="non-terminal residue" evidence="14">
    <location>
        <position position="327"/>
    </location>
</feature>
<keyword evidence="3" id="KW-0812">Transmembrane</keyword>
<accession>A0A7R9LXJ0</accession>
<dbReference type="PANTHER" id="PTHR24322">
    <property type="entry name" value="PKSB"/>
    <property type="match status" value="1"/>
</dbReference>
<dbReference type="GO" id="GO:0005811">
    <property type="term" value="C:lipid droplet"/>
    <property type="evidence" value="ECO:0007669"/>
    <property type="project" value="TreeGrafter"/>
</dbReference>
<feature type="non-terminal residue" evidence="14">
    <location>
        <position position="1"/>
    </location>
</feature>
<evidence type="ECO:0000256" key="3">
    <source>
        <dbReference type="ARBA" id="ARBA00022692"/>
    </source>
</evidence>
<dbReference type="EMBL" id="CAJPVJ010003687">
    <property type="protein sequence ID" value="CAG2167847.1"/>
    <property type="molecule type" value="Genomic_DNA"/>
</dbReference>
<comment type="subcellular location">
    <subcellularLocation>
        <location evidence="1">Membrane</location>
        <topology evidence="1">Multi-pass membrane protein</topology>
    </subcellularLocation>
</comment>
<evidence type="ECO:0000256" key="8">
    <source>
        <dbReference type="ARBA" id="ARBA00023136"/>
    </source>
</evidence>
<evidence type="ECO:0000256" key="12">
    <source>
        <dbReference type="RuleBase" id="RU000363"/>
    </source>
</evidence>
<keyword evidence="7" id="KW-0443">Lipid metabolism</keyword>
<keyword evidence="6" id="KW-0560">Oxidoreductase</keyword>
<evidence type="ECO:0000256" key="13">
    <source>
        <dbReference type="SAM" id="MobiDB-lite"/>
    </source>
</evidence>
<proteinExistence type="inferred from homology"/>
<evidence type="ECO:0000313" key="14">
    <source>
        <dbReference type="EMBL" id="CAD7649549.1"/>
    </source>
</evidence>
<keyword evidence="15" id="KW-1185">Reference proteome</keyword>
<evidence type="ECO:0000256" key="2">
    <source>
        <dbReference type="ARBA" id="ARBA00006484"/>
    </source>
</evidence>
<sequence length="327" mass="35043">KKGAKFGAAGAAGFKKGAKAGKKGAAAVGGAKGVKKGFAAGKVAGKKGGAVGAKAVAKKAFAKAGKGIGRAGRGLGQLLALRFAKFGANVVIMDIEESLVKKTKDFIEKEFACVVKTYVCDITDSEMVMKTAQQIGKEVGFVSILVNNAGVLYGKSILELSDKNIMNTFNVNAISNFWTIRAFLPNMLIKNKGHIVTVASICGKTGFVQMTDYCASKHAVIGLNESLNYELLKHDNNQIKTTIVLPTFFNTTLINGVKPSSVIKIFDANRVADLTIDAILTDQPMIIIPSYLHFYFLLKDILPNEISNRIFQIIGGFHVMNEFKGNK</sequence>
<dbReference type="CDD" id="cd05339">
    <property type="entry name" value="17beta-HSDXI-like_SDR_c"/>
    <property type="match status" value="1"/>
</dbReference>
<dbReference type="SUPFAM" id="SSF51735">
    <property type="entry name" value="NAD(P)-binding Rossmann-fold domains"/>
    <property type="match status" value="1"/>
</dbReference>
<dbReference type="AlphaFoldDB" id="A0A7R9LXJ0"/>
<evidence type="ECO:0000256" key="1">
    <source>
        <dbReference type="ARBA" id="ARBA00004141"/>
    </source>
</evidence>
<protein>
    <recommendedName>
        <fullName evidence="10">Short-chain dehydrogenase/reductase 3</fullName>
    </recommendedName>
    <alternativeName>
        <fullName evidence="11">Retinal short-chain dehydrogenase/reductase 1</fullName>
    </alternativeName>
</protein>
<evidence type="ECO:0000256" key="7">
    <source>
        <dbReference type="ARBA" id="ARBA00023098"/>
    </source>
</evidence>
<keyword evidence="8" id="KW-0472">Membrane</keyword>
<evidence type="ECO:0000256" key="6">
    <source>
        <dbReference type="ARBA" id="ARBA00023002"/>
    </source>
</evidence>
<feature type="compositionally biased region" description="Low complexity" evidence="13">
    <location>
        <begin position="1"/>
        <end position="15"/>
    </location>
</feature>
<dbReference type="Pfam" id="PF00106">
    <property type="entry name" value="adh_short"/>
    <property type="match status" value="1"/>
</dbReference>
<dbReference type="PANTHER" id="PTHR24322:SF736">
    <property type="entry name" value="RETINOL DEHYDROGENASE 10"/>
    <property type="match status" value="1"/>
</dbReference>
<dbReference type="OrthoDB" id="6420378at2759"/>
<evidence type="ECO:0000256" key="5">
    <source>
        <dbReference type="ARBA" id="ARBA00022989"/>
    </source>
</evidence>
<comment type="function">
    <text evidence="9">Catalyzes the reduction of all-trans-retinal to all-trans-retinol in the presence of NADPH.</text>
</comment>
<evidence type="ECO:0000256" key="10">
    <source>
        <dbReference type="ARBA" id="ARBA00068717"/>
    </source>
</evidence>
<dbReference type="GO" id="GO:0016020">
    <property type="term" value="C:membrane"/>
    <property type="evidence" value="ECO:0007669"/>
    <property type="project" value="UniProtKB-SubCell"/>
</dbReference>
<gene>
    <name evidence="14" type="ORF">ONB1V03_LOCUS7343</name>
</gene>
<evidence type="ECO:0000256" key="9">
    <source>
        <dbReference type="ARBA" id="ARBA00059620"/>
    </source>
</evidence>
<evidence type="ECO:0000313" key="15">
    <source>
        <dbReference type="Proteomes" id="UP000728032"/>
    </source>
</evidence>
<reference evidence="14" key="1">
    <citation type="submission" date="2020-11" db="EMBL/GenBank/DDBJ databases">
        <authorList>
            <person name="Tran Van P."/>
        </authorList>
    </citation>
    <scope>NUCLEOTIDE SEQUENCE</scope>
</reference>